<dbReference type="FunCoup" id="A0A3Q2IA86">
    <property type="interactions" value="1"/>
</dbReference>
<dbReference type="PANTHER" id="PTHR11738">
    <property type="entry name" value="MHC CLASS I NK CELL RECEPTOR"/>
    <property type="match status" value="1"/>
</dbReference>
<evidence type="ECO:0008006" key="14">
    <source>
        <dbReference type="Google" id="ProtNLM"/>
    </source>
</evidence>
<evidence type="ECO:0000256" key="10">
    <source>
        <dbReference type="ARBA" id="ARBA00023319"/>
    </source>
</evidence>
<comment type="subcellular location">
    <subcellularLocation>
        <location evidence="1">Cell membrane</location>
        <topology evidence="1">Single-pass membrane protein</topology>
    </subcellularLocation>
</comment>
<evidence type="ECO:0000256" key="4">
    <source>
        <dbReference type="ARBA" id="ARBA00022729"/>
    </source>
</evidence>
<accession>A0A3Q2IA86</accession>
<dbReference type="PaxDb" id="9796-ENSECAP00000042736"/>
<dbReference type="SUPFAM" id="SSF48726">
    <property type="entry name" value="Immunoglobulin"/>
    <property type="match status" value="2"/>
</dbReference>
<evidence type="ECO:0000256" key="2">
    <source>
        <dbReference type="ARBA" id="ARBA00022475"/>
    </source>
</evidence>
<dbReference type="GO" id="GO:0005886">
    <property type="term" value="C:plasma membrane"/>
    <property type="evidence" value="ECO:0000318"/>
    <property type="project" value="GO_Central"/>
</dbReference>
<dbReference type="Pfam" id="PF13895">
    <property type="entry name" value="Ig_2"/>
    <property type="match status" value="1"/>
</dbReference>
<dbReference type="AlphaFoldDB" id="A0A3Q2IA86"/>
<evidence type="ECO:0000256" key="3">
    <source>
        <dbReference type="ARBA" id="ARBA00022692"/>
    </source>
</evidence>
<dbReference type="Ensembl" id="ENSECAT00000055128.3">
    <property type="protein sequence ID" value="ENSECAP00000042736.3"/>
    <property type="gene ID" value="ENSECAG00000035361.3"/>
</dbReference>
<evidence type="ECO:0000313" key="12">
    <source>
        <dbReference type="Ensembl" id="ENSECAP00000042736.3"/>
    </source>
</evidence>
<dbReference type="InterPro" id="IPR050412">
    <property type="entry name" value="Ig-like_Receptors_ImmuneReg"/>
</dbReference>
<evidence type="ECO:0000256" key="8">
    <source>
        <dbReference type="ARBA" id="ARBA00023157"/>
    </source>
</evidence>
<dbReference type="PANTHER" id="PTHR11738:SF179">
    <property type="entry name" value="LEUKOCYTE IMMUNOGLOBULIN-LIKE RECEPTOR SUBFAMILY A MEMBER 5"/>
    <property type="match status" value="1"/>
</dbReference>
<feature type="signal peptide" evidence="11">
    <location>
        <begin position="1"/>
        <end position="23"/>
    </location>
</feature>
<keyword evidence="8" id="KW-1015">Disulfide bond</keyword>
<dbReference type="InParanoid" id="A0A3Q2IA86"/>
<dbReference type="Bgee" id="ENSECAG00000036115">
    <property type="expression patterns" value="Expressed in leukocyte and 4 other cell types or tissues"/>
</dbReference>
<dbReference type="GO" id="GO:0032396">
    <property type="term" value="F:inhibitory MHC class I receptor activity"/>
    <property type="evidence" value="ECO:0000318"/>
    <property type="project" value="GO_Central"/>
</dbReference>
<organism evidence="12 13">
    <name type="scientific">Equus caballus</name>
    <name type="common">Horse</name>
    <dbReference type="NCBI Taxonomy" id="9796"/>
    <lineage>
        <taxon>Eukaryota</taxon>
        <taxon>Metazoa</taxon>
        <taxon>Chordata</taxon>
        <taxon>Craniata</taxon>
        <taxon>Vertebrata</taxon>
        <taxon>Euteleostomi</taxon>
        <taxon>Mammalia</taxon>
        <taxon>Eutheria</taxon>
        <taxon>Laurasiatheria</taxon>
        <taxon>Perissodactyla</taxon>
        <taxon>Equidae</taxon>
        <taxon>Equus</taxon>
    </lineage>
</organism>
<reference evidence="12" key="2">
    <citation type="submission" date="2025-08" db="UniProtKB">
        <authorList>
            <consortium name="Ensembl"/>
        </authorList>
    </citation>
    <scope>IDENTIFICATION</scope>
    <source>
        <strain evidence="12">Thoroughbred</strain>
    </source>
</reference>
<keyword evidence="10" id="KW-0393">Immunoglobulin domain</keyword>
<dbReference type="Proteomes" id="UP000002281">
    <property type="component" value="Chromosome 10"/>
</dbReference>
<evidence type="ECO:0000256" key="5">
    <source>
        <dbReference type="ARBA" id="ARBA00022737"/>
    </source>
</evidence>
<reference evidence="12" key="3">
    <citation type="submission" date="2025-09" db="UniProtKB">
        <authorList>
            <consortium name="Ensembl"/>
        </authorList>
    </citation>
    <scope>IDENTIFICATION</scope>
    <source>
        <strain evidence="12">Thoroughbred</strain>
    </source>
</reference>
<keyword evidence="5" id="KW-0677">Repeat</keyword>
<keyword evidence="4 11" id="KW-0732">Signal</keyword>
<dbReference type="InterPro" id="IPR036179">
    <property type="entry name" value="Ig-like_dom_sf"/>
</dbReference>
<feature type="chain" id="PRO_5040449653" description="Ig-like domain-containing protein" evidence="11">
    <location>
        <begin position="24"/>
        <end position="322"/>
    </location>
</feature>
<dbReference type="GeneTree" id="ENSGT01100000263478"/>
<evidence type="ECO:0000256" key="6">
    <source>
        <dbReference type="ARBA" id="ARBA00022989"/>
    </source>
</evidence>
<reference evidence="12 13" key="1">
    <citation type="journal article" date="2009" name="Science">
        <title>Genome sequence, comparative analysis, and population genetics of the domestic horse.</title>
        <authorList>
            <consortium name="Broad Institute Genome Sequencing Platform"/>
            <consortium name="Broad Institute Whole Genome Assembly Team"/>
            <person name="Wade C.M."/>
            <person name="Giulotto E."/>
            <person name="Sigurdsson S."/>
            <person name="Zoli M."/>
            <person name="Gnerre S."/>
            <person name="Imsland F."/>
            <person name="Lear T.L."/>
            <person name="Adelson D.L."/>
            <person name="Bailey E."/>
            <person name="Bellone R.R."/>
            <person name="Bloecker H."/>
            <person name="Distl O."/>
            <person name="Edgar R.C."/>
            <person name="Garber M."/>
            <person name="Leeb T."/>
            <person name="Mauceli E."/>
            <person name="MacLeod J.N."/>
            <person name="Penedo M.C.T."/>
            <person name="Raison J.M."/>
            <person name="Sharpe T."/>
            <person name="Vogel J."/>
            <person name="Andersson L."/>
            <person name="Antczak D.F."/>
            <person name="Biagi T."/>
            <person name="Binns M.M."/>
            <person name="Chowdhary B.P."/>
            <person name="Coleman S.J."/>
            <person name="Della Valle G."/>
            <person name="Fryc S."/>
            <person name="Guerin G."/>
            <person name="Hasegawa T."/>
            <person name="Hill E.W."/>
            <person name="Jurka J."/>
            <person name="Kiialainen A."/>
            <person name="Lindgren G."/>
            <person name="Liu J."/>
            <person name="Magnani E."/>
            <person name="Mickelson J.R."/>
            <person name="Murray J."/>
            <person name="Nergadze S.G."/>
            <person name="Onofrio R."/>
            <person name="Pedroni S."/>
            <person name="Piras M.F."/>
            <person name="Raudsepp T."/>
            <person name="Rocchi M."/>
            <person name="Roeed K.H."/>
            <person name="Ryder O.A."/>
            <person name="Searle S."/>
            <person name="Skow L."/>
            <person name="Swinburne J.E."/>
            <person name="Syvaenen A.C."/>
            <person name="Tozaki T."/>
            <person name="Valberg S.J."/>
            <person name="Vaudin M."/>
            <person name="White J.R."/>
            <person name="Zody M.C."/>
            <person name="Lander E.S."/>
            <person name="Lindblad-Toh K."/>
        </authorList>
    </citation>
    <scope>NUCLEOTIDE SEQUENCE [LARGE SCALE GENOMIC DNA]</scope>
    <source>
        <strain evidence="12 13">Thoroughbred</strain>
    </source>
</reference>
<evidence type="ECO:0000256" key="1">
    <source>
        <dbReference type="ARBA" id="ARBA00004162"/>
    </source>
</evidence>
<dbReference type="GO" id="GO:0019221">
    <property type="term" value="P:cytokine-mediated signaling pathway"/>
    <property type="evidence" value="ECO:0000318"/>
    <property type="project" value="GO_Central"/>
</dbReference>
<evidence type="ECO:0000313" key="13">
    <source>
        <dbReference type="Proteomes" id="UP000002281"/>
    </source>
</evidence>
<dbReference type="GO" id="GO:0002764">
    <property type="term" value="P:immune response-regulating signaling pathway"/>
    <property type="evidence" value="ECO:0000318"/>
    <property type="project" value="GO_Central"/>
</dbReference>
<keyword evidence="6" id="KW-1133">Transmembrane helix</keyword>
<dbReference type="Gene3D" id="2.60.40.10">
    <property type="entry name" value="Immunoglobulins"/>
    <property type="match status" value="2"/>
</dbReference>
<dbReference type="InterPro" id="IPR013783">
    <property type="entry name" value="Ig-like_fold"/>
</dbReference>
<keyword evidence="3" id="KW-0812">Transmembrane</keyword>
<name>A0A3Q2IA86_HORSE</name>
<sequence>MIPTLTVLLYLGLTVDLMTPVQAGTLPRPTIWAEPGSVISWGKPVTIWCQGTLDAQEYHLDKAGSPSPWRRQNSWEPRNKANFSVPQMTDLYAGQYHCYFISPTGWSENSDPLKLVVTGVFSKPALSALPSSVVTPGENVTLQCVSWLGFDRFILTKEGESQPSWTLDSQRHPSGQPQALFPVGPVTPNYRWTFRCYGYNRKYPEVWSVPSDPLELLFSVSGAADTISPSQNNSDSKSASNSKGYTVENLIRMGVAGLILVALGILLFQDQHSLRRPQDSPWRRFWKKIWSICCVNCLQVIARWRNHCSCARTIYGLFCQLP</sequence>
<proteinExistence type="predicted"/>
<evidence type="ECO:0000256" key="7">
    <source>
        <dbReference type="ARBA" id="ARBA00023136"/>
    </source>
</evidence>
<protein>
    <recommendedName>
        <fullName evidence="14">Ig-like domain-containing protein</fullName>
    </recommendedName>
</protein>
<keyword evidence="13" id="KW-1185">Reference proteome</keyword>
<dbReference type="FunFam" id="2.60.40.10:FF:000049">
    <property type="entry name" value="Leukocyte immunoglobulin-like receptor subfamily B member 1"/>
    <property type="match status" value="2"/>
</dbReference>
<evidence type="ECO:0000256" key="9">
    <source>
        <dbReference type="ARBA" id="ARBA00023180"/>
    </source>
</evidence>
<keyword evidence="7" id="KW-0472">Membrane</keyword>
<keyword evidence="9" id="KW-0325">Glycoprotein</keyword>
<keyword evidence="2" id="KW-1003">Cell membrane</keyword>
<evidence type="ECO:0000256" key="11">
    <source>
        <dbReference type="SAM" id="SignalP"/>
    </source>
</evidence>